<dbReference type="Pfam" id="PF00126">
    <property type="entry name" value="HTH_1"/>
    <property type="match status" value="1"/>
</dbReference>
<name>A0A0W0Y5Z0_9GAMM</name>
<dbReference type="PATRIC" id="fig|45073.5.peg.1024"/>
<dbReference type="InterPro" id="IPR036388">
    <property type="entry name" value="WH-like_DNA-bd_sf"/>
</dbReference>
<dbReference type="InterPro" id="IPR005119">
    <property type="entry name" value="LysR_subst-bd"/>
</dbReference>
<comment type="similarity">
    <text evidence="1">Belongs to the LysR transcriptional regulatory family.</text>
</comment>
<dbReference type="Proteomes" id="UP000054618">
    <property type="component" value="Unassembled WGS sequence"/>
</dbReference>
<dbReference type="FunFam" id="1.10.10.10:FF:000001">
    <property type="entry name" value="LysR family transcriptional regulator"/>
    <property type="match status" value="1"/>
</dbReference>
<dbReference type="OrthoDB" id="9786526at2"/>
<dbReference type="PRINTS" id="PR00039">
    <property type="entry name" value="HTHLYSR"/>
</dbReference>
<evidence type="ECO:0000259" key="5">
    <source>
        <dbReference type="PROSITE" id="PS50931"/>
    </source>
</evidence>
<keyword evidence="3" id="KW-0238">DNA-binding</keyword>
<sequence>MRINQSLQCFIKAAETLHFASAAALLHVTPTALSKQIKSLEEQIGVQLFKRSTRRVMLTEMGERLYQRCRVIENEMNKLDQFIENRRAEPQGVLRVLVSTILARKWLFAHLKDFRERFPKIELELILTEEDGDLADAKADIMMGFPEIPPYTNNLKARYVSTVKNILCAAPSYVQRYGLPASKGDLANAHFISHTLRQPNHQLPLADGSFISINRPVLLMNEFDALNQACKDGHGLFLTGDLLVINELDSGELIQILPKLEFRTYKIYLFYQPYDYELPKVRAFLEFYGKKPLI</sequence>
<organism evidence="6 7">
    <name type="scientific">Legionella quinlivanii</name>
    <dbReference type="NCBI Taxonomy" id="45073"/>
    <lineage>
        <taxon>Bacteria</taxon>
        <taxon>Pseudomonadati</taxon>
        <taxon>Pseudomonadota</taxon>
        <taxon>Gammaproteobacteria</taxon>
        <taxon>Legionellales</taxon>
        <taxon>Legionellaceae</taxon>
        <taxon>Legionella</taxon>
    </lineage>
</organism>
<accession>A0A0W0Y5Z0</accession>
<reference evidence="6 7" key="1">
    <citation type="submission" date="2015-11" db="EMBL/GenBank/DDBJ databases">
        <title>Genomic analysis of 38 Legionella species identifies large and diverse effector repertoires.</title>
        <authorList>
            <person name="Burstein D."/>
            <person name="Amaro F."/>
            <person name="Zusman T."/>
            <person name="Lifshitz Z."/>
            <person name="Cohen O."/>
            <person name="Gilbert J.A."/>
            <person name="Pupko T."/>
            <person name="Shuman H.A."/>
            <person name="Segal G."/>
        </authorList>
    </citation>
    <scope>NUCLEOTIDE SEQUENCE [LARGE SCALE GENOMIC DNA]</scope>
    <source>
        <strain evidence="6 7">CDC#1442-AUS-E</strain>
    </source>
</reference>
<dbReference type="GO" id="GO:0003700">
    <property type="term" value="F:DNA-binding transcription factor activity"/>
    <property type="evidence" value="ECO:0007669"/>
    <property type="project" value="InterPro"/>
</dbReference>
<keyword evidence="4" id="KW-0804">Transcription</keyword>
<dbReference type="STRING" id="45073.Lqui_0971"/>
<dbReference type="InterPro" id="IPR036390">
    <property type="entry name" value="WH_DNA-bd_sf"/>
</dbReference>
<dbReference type="EMBL" id="LNYS01000006">
    <property type="protein sequence ID" value="KTD52127.1"/>
    <property type="molecule type" value="Genomic_DNA"/>
</dbReference>
<evidence type="ECO:0000313" key="6">
    <source>
        <dbReference type="EMBL" id="KTD52127.1"/>
    </source>
</evidence>
<dbReference type="CDD" id="cd08422">
    <property type="entry name" value="PBP2_CrgA_like"/>
    <property type="match status" value="1"/>
</dbReference>
<comment type="caution">
    <text evidence="6">The sequence shown here is derived from an EMBL/GenBank/DDBJ whole genome shotgun (WGS) entry which is preliminary data.</text>
</comment>
<gene>
    <name evidence="6" type="ORF">Lqui_0971</name>
</gene>
<dbReference type="InterPro" id="IPR000847">
    <property type="entry name" value="LysR_HTH_N"/>
</dbReference>
<dbReference type="Pfam" id="PF03466">
    <property type="entry name" value="LysR_substrate"/>
    <property type="match status" value="1"/>
</dbReference>
<dbReference type="Gene3D" id="3.40.190.290">
    <property type="match status" value="1"/>
</dbReference>
<dbReference type="PANTHER" id="PTHR30537:SF5">
    <property type="entry name" value="HTH-TYPE TRANSCRIPTIONAL ACTIVATOR TTDR-RELATED"/>
    <property type="match status" value="1"/>
</dbReference>
<protein>
    <submittedName>
        <fullName evidence="6">Transcriptional regulator</fullName>
    </submittedName>
</protein>
<evidence type="ECO:0000256" key="1">
    <source>
        <dbReference type="ARBA" id="ARBA00009437"/>
    </source>
</evidence>
<dbReference type="Gene3D" id="1.10.10.10">
    <property type="entry name" value="Winged helix-like DNA-binding domain superfamily/Winged helix DNA-binding domain"/>
    <property type="match status" value="1"/>
</dbReference>
<dbReference type="PROSITE" id="PS50931">
    <property type="entry name" value="HTH_LYSR"/>
    <property type="match status" value="1"/>
</dbReference>
<proteinExistence type="inferred from homology"/>
<evidence type="ECO:0000256" key="4">
    <source>
        <dbReference type="ARBA" id="ARBA00023163"/>
    </source>
</evidence>
<feature type="domain" description="HTH lysR-type" evidence="5">
    <location>
        <begin position="1"/>
        <end position="59"/>
    </location>
</feature>
<dbReference type="InterPro" id="IPR058163">
    <property type="entry name" value="LysR-type_TF_proteobact-type"/>
</dbReference>
<dbReference type="PANTHER" id="PTHR30537">
    <property type="entry name" value="HTH-TYPE TRANSCRIPTIONAL REGULATOR"/>
    <property type="match status" value="1"/>
</dbReference>
<dbReference type="GO" id="GO:0003677">
    <property type="term" value="F:DNA binding"/>
    <property type="evidence" value="ECO:0007669"/>
    <property type="project" value="UniProtKB-KW"/>
</dbReference>
<keyword evidence="2" id="KW-0805">Transcription regulation</keyword>
<evidence type="ECO:0000256" key="2">
    <source>
        <dbReference type="ARBA" id="ARBA00023015"/>
    </source>
</evidence>
<evidence type="ECO:0000313" key="7">
    <source>
        <dbReference type="Proteomes" id="UP000054618"/>
    </source>
</evidence>
<dbReference type="RefSeq" id="WP_058507059.1">
    <property type="nucleotide sequence ID" value="NZ_CAAAIK010000006.1"/>
</dbReference>
<dbReference type="AlphaFoldDB" id="A0A0W0Y5Z0"/>
<evidence type="ECO:0000256" key="3">
    <source>
        <dbReference type="ARBA" id="ARBA00023125"/>
    </source>
</evidence>
<dbReference type="SUPFAM" id="SSF46785">
    <property type="entry name" value="Winged helix' DNA-binding domain"/>
    <property type="match status" value="1"/>
</dbReference>
<keyword evidence="7" id="KW-1185">Reference proteome</keyword>
<dbReference type="SUPFAM" id="SSF53850">
    <property type="entry name" value="Periplasmic binding protein-like II"/>
    <property type="match status" value="1"/>
</dbReference>